<dbReference type="InterPro" id="IPR005793">
    <property type="entry name" value="Formyl_trans_C"/>
</dbReference>
<organism evidence="8 9">
    <name type="scientific">Mesonia sediminis</name>
    <dbReference type="NCBI Taxonomy" id="1703946"/>
    <lineage>
        <taxon>Bacteria</taxon>
        <taxon>Pseudomonadati</taxon>
        <taxon>Bacteroidota</taxon>
        <taxon>Flavobacteriia</taxon>
        <taxon>Flavobacteriales</taxon>
        <taxon>Flavobacteriaceae</taxon>
        <taxon>Mesonia</taxon>
    </lineage>
</organism>
<dbReference type="GO" id="GO:0004479">
    <property type="term" value="F:methionyl-tRNA formyltransferase activity"/>
    <property type="evidence" value="ECO:0007669"/>
    <property type="project" value="UniProtKB-EC"/>
</dbReference>
<keyword evidence="4 5" id="KW-0648">Protein biosynthesis</keyword>
<dbReference type="InterPro" id="IPR011034">
    <property type="entry name" value="Formyl_transferase-like_C_sf"/>
</dbReference>
<dbReference type="HAMAP" id="MF_00182">
    <property type="entry name" value="Formyl_trans"/>
    <property type="match status" value="1"/>
</dbReference>
<comment type="function">
    <text evidence="5">Attaches a formyl group to the free amino group of methionyl-tRNA(fMet). The formyl group appears to play a dual role in the initiator identity of N-formylmethionyl-tRNA by promoting its recognition by IF2 and preventing the misappropriation of this tRNA by the elongation apparatus.</text>
</comment>
<dbReference type="InterPro" id="IPR036477">
    <property type="entry name" value="Formyl_transf_N_sf"/>
</dbReference>
<dbReference type="InterPro" id="IPR041711">
    <property type="entry name" value="Met-tRNA-FMT_N"/>
</dbReference>
<protein>
    <recommendedName>
        <fullName evidence="2 5">Methionyl-tRNA formyltransferase</fullName>
        <ecNumber evidence="2 5">2.1.2.9</ecNumber>
    </recommendedName>
</protein>
<dbReference type="CDD" id="cd08704">
    <property type="entry name" value="Met_tRNA_FMT_C"/>
    <property type="match status" value="1"/>
</dbReference>
<name>A0ABW5SH23_9FLAO</name>
<evidence type="ECO:0000259" key="7">
    <source>
        <dbReference type="Pfam" id="PF02911"/>
    </source>
</evidence>
<dbReference type="CDD" id="cd08646">
    <property type="entry name" value="FMT_core_Met-tRNA-FMT_N"/>
    <property type="match status" value="1"/>
</dbReference>
<comment type="caution">
    <text evidence="8">The sequence shown here is derived from an EMBL/GenBank/DDBJ whole genome shotgun (WGS) entry which is preliminary data.</text>
</comment>
<evidence type="ECO:0000256" key="5">
    <source>
        <dbReference type="HAMAP-Rule" id="MF_00182"/>
    </source>
</evidence>
<evidence type="ECO:0000256" key="4">
    <source>
        <dbReference type="ARBA" id="ARBA00022917"/>
    </source>
</evidence>
<dbReference type="InterPro" id="IPR002376">
    <property type="entry name" value="Formyl_transf_N"/>
</dbReference>
<proteinExistence type="inferred from homology"/>
<evidence type="ECO:0000256" key="1">
    <source>
        <dbReference type="ARBA" id="ARBA00010699"/>
    </source>
</evidence>
<dbReference type="RefSeq" id="WP_379046571.1">
    <property type="nucleotide sequence ID" value="NZ_JBHULZ010000040.1"/>
</dbReference>
<comment type="similarity">
    <text evidence="1 5">Belongs to the Fmt family.</text>
</comment>
<evidence type="ECO:0000256" key="3">
    <source>
        <dbReference type="ARBA" id="ARBA00022679"/>
    </source>
</evidence>
<gene>
    <name evidence="5 8" type="primary">fmt</name>
    <name evidence="8" type="ORF">ACFSQ0_07815</name>
</gene>
<dbReference type="Gene3D" id="3.40.50.12230">
    <property type="match status" value="1"/>
</dbReference>
<dbReference type="EMBL" id="JBHULZ010000040">
    <property type="protein sequence ID" value="MFD2697895.1"/>
    <property type="molecule type" value="Genomic_DNA"/>
</dbReference>
<evidence type="ECO:0000259" key="6">
    <source>
        <dbReference type="Pfam" id="PF00551"/>
    </source>
</evidence>
<dbReference type="SUPFAM" id="SSF50486">
    <property type="entry name" value="FMT C-terminal domain-like"/>
    <property type="match status" value="1"/>
</dbReference>
<dbReference type="EC" id="2.1.2.9" evidence="2 5"/>
<keyword evidence="9" id="KW-1185">Reference proteome</keyword>
<accession>A0ABW5SH23</accession>
<dbReference type="PANTHER" id="PTHR11138:SF5">
    <property type="entry name" value="METHIONYL-TRNA FORMYLTRANSFERASE, MITOCHONDRIAL"/>
    <property type="match status" value="1"/>
</dbReference>
<dbReference type="InterPro" id="IPR044135">
    <property type="entry name" value="Met-tRNA-FMT_C"/>
</dbReference>
<dbReference type="InterPro" id="IPR005794">
    <property type="entry name" value="Fmt"/>
</dbReference>
<dbReference type="Pfam" id="PF02911">
    <property type="entry name" value="Formyl_trans_C"/>
    <property type="match status" value="1"/>
</dbReference>
<comment type="catalytic activity">
    <reaction evidence="5">
        <text>L-methionyl-tRNA(fMet) + (6R)-10-formyltetrahydrofolate = N-formyl-L-methionyl-tRNA(fMet) + (6S)-5,6,7,8-tetrahydrofolate + H(+)</text>
        <dbReference type="Rhea" id="RHEA:24380"/>
        <dbReference type="Rhea" id="RHEA-COMP:9952"/>
        <dbReference type="Rhea" id="RHEA-COMP:9953"/>
        <dbReference type="ChEBI" id="CHEBI:15378"/>
        <dbReference type="ChEBI" id="CHEBI:57453"/>
        <dbReference type="ChEBI" id="CHEBI:78530"/>
        <dbReference type="ChEBI" id="CHEBI:78844"/>
        <dbReference type="ChEBI" id="CHEBI:195366"/>
        <dbReference type="EC" id="2.1.2.9"/>
    </reaction>
</comment>
<dbReference type="NCBIfam" id="TIGR00460">
    <property type="entry name" value="fmt"/>
    <property type="match status" value="1"/>
</dbReference>
<evidence type="ECO:0000313" key="9">
    <source>
        <dbReference type="Proteomes" id="UP001597357"/>
    </source>
</evidence>
<feature type="domain" description="Formyl transferase N-terminal" evidence="6">
    <location>
        <begin position="5"/>
        <end position="181"/>
    </location>
</feature>
<dbReference type="PANTHER" id="PTHR11138">
    <property type="entry name" value="METHIONYL-TRNA FORMYLTRANSFERASE"/>
    <property type="match status" value="1"/>
</dbReference>
<keyword evidence="3 5" id="KW-0808">Transferase</keyword>
<feature type="domain" description="Formyl transferase C-terminal" evidence="7">
    <location>
        <begin position="208"/>
        <end position="308"/>
    </location>
</feature>
<sequence>MKSLRIVFMGTPDFAVCILDRMIKAKHQIVGVITAPDKPAGRGRKIHQSAVKTYTLETSIPILQPTNLKSDVFYQELQALQPDVIVVVAFRMLPKRIWSLPPLGTFNLHASLLPQYRGAAPINWAIINGETQTGVTTFFLDEKIDTGAILLQKKTSIDPHESAGDLHDRLMHLGAETVLETLKLIAKDRAKPVQQPKSEDLKTAYKFNAENTKINWEQPADQIYNFIRGLSPFPVAYTFLNNENQEKLRLKIFETQKTDLPSNRPPGILFKENNKLLVSTPTKSLQIISLQLQGKRKMSAIDFLNGFNLDKEIKLS</sequence>
<dbReference type="SUPFAM" id="SSF53328">
    <property type="entry name" value="Formyltransferase"/>
    <property type="match status" value="1"/>
</dbReference>
<reference evidence="9" key="1">
    <citation type="journal article" date="2019" name="Int. J. Syst. Evol. Microbiol.">
        <title>The Global Catalogue of Microorganisms (GCM) 10K type strain sequencing project: providing services to taxonomists for standard genome sequencing and annotation.</title>
        <authorList>
            <consortium name="The Broad Institute Genomics Platform"/>
            <consortium name="The Broad Institute Genome Sequencing Center for Infectious Disease"/>
            <person name="Wu L."/>
            <person name="Ma J."/>
        </authorList>
    </citation>
    <scope>NUCLEOTIDE SEQUENCE [LARGE SCALE GENOMIC DNA]</scope>
    <source>
        <strain evidence="9">KCTC 42255</strain>
    </source>
</reference>
<dbReference type="Proteomes" id="UP001597357">
    <property type="component" value="Unassembled WGS sequence"/>
</dbReference>
<evidence type="ECO:0000256" key="2">
    <source>
        <dbReference type="ARBA" id="ARBA00012261"/>
    </source>
</evidence>
<evidence type="ECO:0000313" key="8">
    <source>
        <dbReference type="EMBL" id="MFD2697895.1"/>
    </source>
</evidence>
<dbReference type="Pfam" id="PF00551">
    <property type="entry name" value="Formyl_trans_N"/>
    <property type="match status" value="1"/>
</dbReference>
<feature type="binding site" evidence="5">
    <location>
        <begin position="111"/>
        <end position="114"/>
    </location>
    <ligand>
        <name>(6S)-5,6,7,8-tetrahydrofolate</name>
        <dbReference type="ChEBI" id="CHEBI:57453"/>
    </ligand>
</feature>